<evidence type="ECO:0000256" key="9">
    <source>
        <dbReference type="ARBA" id="ARBA00022776"/>
    </source>
</evidence>
<keyword evidence="14" id="KW-0539">Nucleus</keyword>
<evidence type="ECO:0000256" key="16">
    <source>
        <dbReference type="ARBA" id="ARBA00023328"/>
    </source>
</evidence>
<evidence type="ECO:0000256" key="5">
    <source>
        <dbReference type="ARBA" id="ARBA00022454"/>
    </source>
</evidence>
<evidence type="ECO:0000256" key="11">
    <source>
        <dbReference type="ARBA" id="ARBA00022838"/>
    </source>
</evidence>
<gene>
    <name evidence="20" type="ORF">PGUG_02799</name>
</gene>
<dbReference type="InterPro" id="IPR013966">
    <property type="entry name" value="Spc34"/>
</dbReference>
<evidence type="ECO:0000256" key="4">
    <source>
        <dbReference type="ARBA" id="ARBA00008491"/>
    </source>
</evidence>
<dbReference type="EMBL" id="CH408157">
    <property type="protein sequence ID" value="EDK38701.2"/>
    <property type="molecule type" value="Genomic_DNA"/>
</dbReference>
<keyword evidence="10" id="KW-0159">Chromosome partition</keyword>
<evidence type="ECO:0000256" key="7">
    <source>
        <dbReference type="ARBA" id="ARBA00022618"/>
    </source>
</evidence>
<dbReference type="InParanoid" id="A5DHP8"/>
<dbReference type="GO" id="GO:0042729">
    <property type="term" value="C:DASH complex"/>
    <property type="evidence" value="ECO:0007669"/>
    <property type="project" value="InterPro"/>
</dbReference>
<dbReference type="eggNOG" id="ENOG502R89W">
    <property type="taxonomic scope" value="Eukaryota"/>
</dbReference>
<keyword evidence="21" id="KW-1185">Reference proteome</keyword>
<evidence type="ECO:0000256" key="1">
    <source>
        <dbReference type="ARBA" id="ARBA00004123"/>
    </source>
</evidence>
<dbReference type="Pfam" id="PF08657">
    <property type="entry name" value="DASH_Spc34"/>
    <property type="match status" value="2"/>
</dbReference>
<dbReference type="OMA" id="QTERWIF"/>
<evidence type="ECO:0000256" key="15">
    <source>
        <dbReference type="ARBA" id="ARBA00023306"/>
    </source>
</evidence>
<keyword evidence="12 19" id="KW-0175">Coiled coil</keyword>
<sequence length="248" mass="28763">MPSLDYFLERTRGSCESLNSLQFKRTGIFTNAFNRGAPITRLLKDSAPEEYALYKIHRKNPVFSSSNDVNDDDSEAALMEVLPERKDGKSLFVDKSFNEYTQIKTTNEGKRTAVRVPDVSSYPETGSEPEHNSQTERWIFSACGEDAPVDRLCSMVVELVEKYPHLDENDVMEKISEYSREYEELSTGMRQYRATIDEQRRRLKAYNSGTLEQQNTSDEIDIDELIRNEEEAIEKLEQQLTQEFVRRE</sequence>
<dbReference type="VEuPathDB" id="FungiDB:PGUG_02799"/>
<keyword evidence="5" id="KW-0158">Chromosome</keyword>
<dbReference type="GO" id="GO:0005876">
    <property type="term" value="C:spindle microtubule"/>
    <property type="evidence" value="ECO:0007669"/>
    <property type="project" value="InterPro"/>
</dbReference>
<dbReference type="HOGENOM" id="CLU_085450_0_0_1"/>
<comment type="similarity">
    <text evidence="4">Belongs to the DASH complex SPC34 family.</text>
</comment>
<evidence type="ECO:0000313" key="20">
    <source>
        <dbReference type="EMBL" id="EDK38701.2"/>
    </source>
</evidence>
<evidence type="ECO:0000256" key="3">
    <source>
        <dbReference type="ARBA" id="ARBA00004629"/>
    </source>
</evidence>
<keyword evidence="15" id="KW-0131">Cell cycle</keyword>
<keyword evidence="6" id="KW-0963">Cytoplasm</keyword>
<dbReference type="GO" id="GO:0051301">
    <property type="term" value="P:cell division"/>
    <property type="evidence" value="ECO:0007669"/>
    <property type="project" value="UniProtKB-KW"/>
</dbReference>
<evidence type="ECO:0000256" key="13">
    <source>
        <dbReference type="ARBA" id="ARBA00023212"/>
    </source>
</evidence>
<dbReference type="GO" id="GO:0008608">
    <property type="term" value="P:attachment of spindle microtubules to kinetochore"/>
    <property type="evidence" value="ECO:0007669"/>
    <property type="project" value="InterPro"/>
</dbReference>
<keyword evidence="11" id="KW-0995">Kinetochore</keyword>
<evidence type="ECO:0000256" key="18">
    <source>
        <dbReference type="ARBA" id="ARBA00044346"/>
    </source>
</evidence>
<keyword evidence="16" id="KW-0137">Centromere</keyword>
<proteinExistence type="inferred from homology"/>
<evidence type="ECO:0000256" key="14">
    <source>
        <dbReference type="ARBA" id="ARBA00023242"/>
    </source>
</evidence>
<feature type="coiled-coil region" evidence="19">
    <location>
        <begin position="182"/>
        <end position="246"/>
    </location>
</feature>
<organism evidence="20 21">
    <name type="scientific">Meyerozyma guilliermondii (strain ATCC 6260 / CBS 566 / DSM 6381 / JCM 1539 / NBRC 10279 / NRRL Y-324)</name>
    <name type="common">Yeast</name>
    <name type="synonym">Candida guilliermondii</name>
    <dbReference type="NCBI Taxonomy" id="294746"/>
    <lineage>
        <taxon>Eukaryota</taxon>
        <taxon>Fungi</taxon>
        <taxon>Dikarya</taxon>
        <taxon>Ascomycota</taxon>
        <taxon>Saccharomycotina</taxon>
        <taxon>Pichiomycetes</taxon>
        <taxon>Debaryomycetaceae</taxon>
        <taxon>Meyerozyma</taxon>
    </lineage>
</organism>
<keyword evidence="13" id="KW-0206">Cytoskeleton</keyword>
<evidence type="ECO:0000256" key="10">
    <source>
        <dbReference type="ARBA" id="ARBA00022829"/>
    </source>
</evidence>
<evidence type="ECO:0000256" key="12">
    <source>
        <dbReference type="ARBA" id="ARBA00023054"/>
    </source>
</evidence>
<evidence type="ECO:0000256" key="6">
    <source>
        <dbReference type="ARBA" id="ARBA00022490"/>
    </source>
</evidence>
<keyword evidence="9" id="KW-0498">Mitosis</keyword>
<keyword evidence="8" id="KW-0493">Microtubule</keyword>
<evidence type="ECO:0000256" key="19">
    <source>
        <dbReference type="SAM" id="Coils"/>
    </source>
</evidence>
<dbReference type="STRING" id="294746.A5DHP8"/>
<dbReference type="AlphaFoldDB" id="A5DHP8"/>
<dbReference type="Proteomes" id="UP000001997">
    <property type="component" value="Unassembled WGS sequence"/>
</dbReference>
<reference evidence="20 21" key="1">
    <citation type="journal article" date="2009" name="Nature">
        <title>Evolution of pathogenicity and sexual reproduction in eight Candida genomes.</title>
        <authorList>
            <person name="Butler G."/>
            <person name="Rasmussen M.D."/>
            <person name="Lin M.F."/>
            <person name="Santos M.A."/>
            <person name="Sakthikumar S."/>
            <person name="Munro C.A."/>
            <person name="Rheinbay E."/>
            <person name="Grabherr M."/>
            <person name="Forche A."/>
            <person name="Reedy J.L."/>
            <person name="Agrafioti I."/>
            <person name="Arnaud M.B."/>
            <person name="Bates S."/>
            <person name="Brown A.J."/>
            <person name="Brunke S."/>
            <person name="Costanzo M.C."/>
            <person name="Fitzpatrick D.A."/>
            <person name="de Groot P.W."/>
            <person name="Harris D."/>
            <person name="Hoyer L.L."/>
            <person name="Hube B."/>
            <person name="Klis F.M."/>
            <person name="Kodira C."/>
            <person name="Lennard N."/>
            <person name="Logue M.E."/>
            <person name="Martin R."/>
            <person name="Neiman A.M."/>
            <person name="Nikolaou E."/>
            <person name="Quail M.A."/>
            <person name="Quinn J."/>
            <person name="Santos M.C."/>
            <person name="Schmitzberger F.F."/>
            <person name="Sherlock G."/>
            <person name="Shah P."/>
            <person name="Silverstein K.A."/>
            <person name="Skrzypek M.S."/>
            <person name="Soll D."/>
            <person name="Staggs R."/>
            <person name="Stansfield I."/>
            <person name="Stumpf M.P."/>
            <person name="Sudbery P.E."/>
            <person name="Srikantha T."/>
            <person name="Zeng Q."/>
            <person name="Berman J."/>
            <person name="Berriman M."/>
            <person name="Heitman J."/>
            <person name="Gow N.A."/>
            <person name="Lorenz M.C."/>
            <person name="Birren B.W."/>
            <person name="Kellis M."/>
            <person name="Cuomo C.A."/>
        </authorList>
    </citation>
    <scope>NUCLEOTIDE SEQUENCE [LARGE SCALE GENOMIC DNA]</scope>
    <source>
        <strain evidence="21">ATCC 6260 / CBS 566 / DSM 6381 / JCM 1539 / NBRC 10279 / NRRL Y-324</strain>
    </source>
</reference>
<dbReference type="RefSeq" id="XP_001485070.2">
    <property type="nucleotide sequence ID" value="XM_001485020.1"/>
</dbReference>
<dbReference type="KEGG" id="pgu:PGUG_02799"/>
<keyword evidence="7" id="KW-0132">Cell division</keyword>
<dbReference type="FunCoup" id="A5DHP8">
    <property type="interactions" value="34"/>
</dbReference>
<evidence type="ECO:0000256" key="17">
    <source>
        <dbReference type="ARBA" id="ARBA00044112"/>
    </source>
</evidence>
<dbReference type="GeneID" id="5127346"/>
<protein>
    <recommendedName>
        <fullName evidence="17">DASH complex subunit SPC34</fullName>
    </recommendedName>
    <alternativeName>
        <fullName evidence="18">Outer kinetochore protein SPC34</fullName>
    </alternativeName>
</protein>
<evidence type="ECO:0000256" key="2">
    <source>
        <dbReference type="ARBA" id="ARBA00004186"/>
    </source>
</evidence>
<evidence type="ECO:0000256" key="8">
    <source>
        <dbReference type="ARBA" id="ARBA00022701"/>
    </source>
</evidence>
<accession>A5DHP8</accession>
<evidence type="ECO:0000313" key="21">
    <source>
        <dbReference type="Proteomes" id="UP000001997"/>
    </source>
</evidence>
<dbReference type="OrthoDB" id="10016597at2759"/>
<comment type="subcellular location">
    <subcellularLocation>
        <location evidence="3">Chromosome</location>
        <location evidence="3">Centromere</location>
        <location evidence="3">Kinetochore</location>
    </subcellularLocation>
    <subcellularLocation>
        <location evidence="2">Cytoplasm</location>
        <location evidence="2">Cytoskeleton</location>
        <location evidence="2">Spindle</location>
    </subcellularLocation>
    <subcellularLocation>
        <location evidence="1">Nucleus</location>
    </subcellularLocation>
</comment>
<name>A5DHP8_PICGU</name>